<keyword evidence="3" id="KW-1185">Reference proteome</keyword>
<organism evidence="2 3">
    <name type="scientific">Periconia macrospinosa</name>
    <dbReference type="NCBI Taxonomy" id="97972"/>
    <lineage>
        <taxon>Eukaryota</taxon>
        <taxon>Fungi</taxon>
        <taxon>Dikarya</taxon>
        <taxon>Ascomycota</taxon>
        <taxon>Pezizomycotina</taxon>
        <taxon>Dothideomycetes</taxon>
        <taxon>Pleosporomycetidae</taxon>
        <taxon>Pleosporales</taxon>
        <taxon>Massarineae</taxon>
        <taxon>Periconiaceae</taxon>
        <taxon>Periconia</taxon>
    </lineage>
</organism>
<name>A0A2V1D4F9_9PLEO</name>
<dbReference type="Proteomes" id="UP000244855">
    <property type="component" value="Unassembled WGS sequence"/>
</dbReference>
<protein>
    <submittedName>
        <fullName evidence="2">Uncharacterized protein</fullName>
    </submittedName>
</protein>
<sequence length="190" mass="22198">MEDMETIPTQDLMVEATPREEPAKEKQLQEDFSCQEYPQEYPRPKDSIAAWANKWFLAFSAYDPWLKGVHATFRSARRIEEHRFDILCIRNLNFMCVAFEKFCMTNGVHEYATAMQYVASEAKDTNIGFLSPETKAMSLALHRELFNLRCHKEVTRLFQQMIKGDEEDPIFRETLKKAIGGRFVLSEDDI</sequence>
<feature type="region of interest" description="Disordered" evidence="1">
    <location>
        <begin position="1"/>
        <end position="29"/>
    </location>
</feature>
<dbReference type="EMBL" id="KZ805636">
    <property type="protein sequence ID" value="PVH92882.1"/>
    <property type="molecule type" value="Genomic_DNA"/>
</dbReference>
<gene>
    <name evidence="2" type="ORF">DM02DRAFT_635000</name>
</gene>
<dbReference type="AlphaFoldDB" id="A0A2V1D4F9"/>
<evidence type="ECO:0000256" key="1">
    <source>
        <dbReference type="SAM" id="MobiDB-lite"/>
    </source>
</evidence>
<reference evidence="2 3" key="1">
    <citation type="journal article" date="2018" name="Sci. Rep.">
        <title>Comparative genomics provides insights into the lifestyle and reveals functional heterogeneity of dark septate endophytic fungi.</title>
        <authorList>
            <person name="Knapp D.G."/>
            <person name="Nemeth J.B."/>
            <person name="Barry K."/>
            <person name="Hainaut M."/>
            <person name="Henrissat B."/>
            <person name="Johnson J."/>
            <person name="Kuo A."/>
            <person name="Lim J.H.P."/>
            <person name="Lipzen A."/>
            <person name="Nolan M."/>
            <person name="Ohm R.A."/>
            <person name="Tamas L."/>
            <person name="Grigoriev I.V."/>
            <person name="Spatafora J.W."/>
            <person name="Nagy L.G."/>
            <person name="Kovacs G.M."/>
        </authorList>
    </citation>
    <scope>NUCLEOTIDE SEQUENCE [LARGE SCALE GENOMIC DNA]</scope>
    <source>
        <strain evidence="2 3">DSE2036</strain>
    </source>
</reference>
<evidence type="ECO:0000313" key="2">
    <source>
        <dbReference type="EMBL" id="PVH92882.1"/>
    </source>
</evidence>
<proteinExistence type="predicted"/>
<feature type="compositionally biased region" description="Basic and acidic residues" evidence="1">
    <location>
        <begin position="17"/>
        <end position="29"/>
    </location>
</feature>
<evidence type="ECO:0000313" key="3">
    <source>
        <dbReference type="Proteomes" id="UP000244855"/>
    </source>
</evidence>
<accession>A0A2V1D4F9</accession>